<accession>A0A0N4X0J3</accession>
<dbReference type="WBParaSite" id="HPLM_0001777901-mRNA-1">
    <property type="protein sequence ID" value="HPLM_0001777901-mRNA-1"/>
    <property type="gene ID" value="HPLM_0001777901"/>
</dbReference>
<dbReference type="AlphaFoldDB" id="A0A0N4X0J3"/>
<sequence>LSGDAMNYSIYRVIELTSHTMKIRFTKPSPSCVCFSSSFAF</sequence>
<organism evidence="1">
    <name type="scientific">Haemonchus placei</name>
    <name type="common">Barber's pole worm</name>
    <dbReference type="NCBI Taxonomy" id="6290"/>
    <lineage>
        <taxon>Eukaryota</taxon>
        <taxon>Metazoa</taxon>
        <taxon>Ecdysozoa</taxon>
        <taxon>Nematoda</taxon>
        <taxon>Chromadorea</taxon>
        <taxon>Rhabditida</taxon>
        <taxon>Rhabditina</taxon>
        <taxon>Rhabditomorpha</taxon>
        <taxon>Strongyloidea</taxon>
        <taxon>Trichostrongylidae</taxon>
        <taxon>Haemonchus</taxon>
    </lineage>
</organism>
<proteinExistence type="predicted"/>
<reference evidence="1" key="1">
    <citation type="submission" date="2017-02" db="UniProtKB">
        <authorList>
            <consortium name="WormBaseParasite"/>
        </authorList>
    </citation>
    <scope>IDENTIFICATION</scope>
</reference>
<name>A0A0N4X0J3_HAEPC</name>
<protein>
    <submittedName>
        <fullName evidence="1">Ovule protein</fullName>
    </submittedName>
</protein>
<evidence type="ECO:0000313" key="1">
    <source>
        <dbReference type="WBParaSite" id="HPLM_0001777901-mRNA-1"/>
    </source>
</evidence>